<organism evidence="3 4">
    <name type="scientific">Pelomicrobium methylotrophicum</name>
    <dbReference type="NCBI Taxonomy" id="2602750"/>
    <lineage>
        <taxon>Bacteria</taxon>
        <taxon>Pseudomonadati</taxon>
        <taxon>Pseudomonadota</taxon>
        <taxon>Hydrogenophilia</taxon>
        <taxon>Hydrogenophilia incertae sedis</taxon>
        <taxon>Pelomicrobium</taxon>
    </lineage>
</organism>
<dbReference type="InterPro" id="IPR036514">
    <property type="entry name" value="SGNH_hydro_sf"/>
</dbReference>
<dbReference type="InterPro" id="IPR013830">
    <property type="entry name" value="SGNH_hydro"/>
</dbReference>
<feature type="signal peptide" evidence="1">
    <location>
        <begin position="1"/>
        <end position="19"/>
    </location>
</feature>
<evidence type="ECO:0000259" key="2">
    <source>
        <dbReference type="Pfam" id="PF13472"/>
    </source>
</evidence>
<feature type="chain" id="PRO_5023043974" evidence="1">
    <location>
        <begin position="20"/>
        <end position="214"/>
    </location>
</feature>
<dbReference type="EMBL" id="VPFL01000010">
    <property type="protein sequence ID" value="TXF11779.1"/>
    <property type="molecule type" value="Genomic_DNA"/>
</dbReference>
<dbReference type="AlphaFoldDB" id="A0A5C7EXI4"/>
<dbReference type="InterPro" id="IPR051532">
    <property type="entry name" value="Ester_Hydrolysis_Enzymes"/>
</dbReference>
<dbReference type="PANTHER" id="PTHR30383">
    <property type="entry name" value="THIOESTERASE 1/PROTEASE 1/LYSOPHOSPHOLIPASE L1"/>
    <property type="match status" value="1"/>
</dbReference>
<sequence>MLKKLVLVTWLLASASAFAAPVIVVLGDSLSSGYGLPTGSGWVTLLEARLRHHGYPHAVVNASVSGETSLGGRNRIAAVLERHHPDIVIVALGGNDGLRGLPPETTRANLAAIIEAAHRRNAQVVLVGMRLPPNYGKAYTEKFQAIFPELSRRYKVPLVPFLLEGFGERRDFFQPDGIHPTAAAQPLMLDNVWPALKPLLAANPSSSRAGGRAP</sequence>
<name>A0A5C7EXI4_9PROT</name>
<gene>
    <name evidence="3" type="ORF">FR698_08330</name>
</gene>
<dbReference type="GO" id="GO:0004622">
    <property type="term" value="F:phosphatidylcholine lysophospholipase activity"/>
    <property type="evidence" value="ECO:0007669"/>
    <property type="project" value="TreeGrafter"/>
</dbReference>
<dbReference type="Gene3D" id="3.40.50.1110">
    <property type="entry name" value="SGNH hydrolase"/>
    <property type="match status" value="1"/>
</dbReference>
<keyword evidence="4" id="KW-1185">Reference proteome</keyword>
<evidence type="ECO:0000313" key="4">
    <source>
        <dbReference type="Proteomes" id="UP000321201"/>
    </source>
</evidence>
<evidence type="ECO:0000256" key="1">
    <source>
        <dbReference type="SAM" id="SignalP"/>
    </source>
</evidence>
<dbReference type="FunCoup" id="A0A5C7EXI4">
    <property type="interactions" value="89"/>
</dbReference>
<protein>
    <submittedName>
        <fullName evidence="3">Arylesterase</fullName>
    </submittedName>
</protein>
<dbReference type="Pfam" id="PF13472">
    <property type="entry name" value="Lipase_GDSL_2"/>
    <property type="match status" value="1"/>
</dbReference>
<dbReference type="CDD" id="cd01822">
    <property type="entry name" value="Lysophospholipase_L1_like"/>
    <property type="match status" value="1"/>
</dbReference>
<dbReference type="PANTHER" id="PTHR30383:SF24">
    <property type="entry name" value="THIOESTERASE 1_PROTEASE 1_LYSOPHOSPHOLIPASE L1"/>
    <property type="match status" value="1"/>
</dbReference>
<dbReference type="InParanoid" id="A0A5C7EXI4"/>
<accession>A0A5C7EXI4</accession>
<dbReference type="OrthoDB" id="5292456at2"/>
<dbReference type="SUPFAM" id="SSF52266">
    <property type="entry name" value="SGNH hydrolase"/>
    <property type="match status" value="1"/>
</dbReference>
<evidence type="ECO:0000313" key="3">
    <source>
        <dbReference type="EMBL" id="TXF11779.1"/>
    </source>
</evidence>
<dbReference type="Proteomes" id="UP000321201">
    <property type="component" value="Unassembled WGS sequence"/>
</dbReference>
<proteinExistence type="predicted"/>
<feature type="domain" description="SGNH hydrolase-type esterase" evidence="2">
    <location>
        <begin position="25"/>
        <end position="184"/>
    </location>
</feature>
<comment type="caution">
    <text evidence="3">The sequence shown here is derived from an EMBL/GenBank/DDBJ whole genome shotgun (WGS) entry which is preliminary data.</text>
</comment>
<keyword evidence="1" id="KW-0732">Signal</keyword>
<reference evidence="3 4" key="1">
    <citation type="submission" date="2019-08" db="EMBL/GenBank/DDBJ databases">
        <title>Pelomicrobium methylotrophicum gen. nov., sp. nov. a moderately thermophilic, facultatively anaerobic, lithoautotrophic and methylotrophic bacterium isolated from a terrestrial mud volcano.</title>
        <authorList>
            <person name="Slobodkina G.B."/>
            <person name="Merkel A.Y."/>
            <person name="Slobodkin A.I."/>
        </authorList>
    </citation>
    <scope>NUCLEOTIDE SEQUENCE [LARGE SCALE GENOMIC DNA]</scope>
    <source>
        <strain evidence="3 4">SM250</strain>
    </source>
</reference>